<evidence type="ECO:0000256" key="12">
    <source>
        <dbReference type="SAM" id="Coils"/>
    </source>
</evidence>
<dbReference type="GO" id="GO:0030915">
    <property type="term" value="C:Smc5-Smc6 complex"/>
    <property type="evidence" value="ECO:0007669"/>
    <property type="project" value="TreeGrafter"/>
</dbReference>
<evidence type="ECO:0000256" key="9">
    <source>
        <dbReference type="ARBA" id="ARBA00023172"/>
    </source>
</evidence>
<dbReference type="InterPro" id="IPR003395">
    <property type="entry name" value="RecF/RecN/SMC_N"/>
</dbReference>
<keyword evidence="10" id="KW-0234">DNA repair</keyword>
<gene>
    <name evidence="15" type="ORF">Ccrd_014051</name>
</gene>
<organism evidence="15 16">
    <name type="scientific">Cynara cardunculus var. scolymus</name>
    <name type="common">Globe artichoke</name>
    <name type="synonym">Cynara scolymus</name>
    <dbReference type="NCBI Taxonomy" id="59895"/>
    <lineage>
        <taxon>Eukaryota</taxon>
        <taxon>Viridiplantae</taxon>
        <taxon>Streptophyta</taxon>
        <taxon>Embryophyta</taxon>
        <taxon>Tracheophyta</taxon>
        <taxon>Spermatophyta</taxon>
        <taxon>Magnoliopsida</taxon>
        <taxon>eudicotyledons</taxon>
        <taxon>Gunneridae</taxon>
        <taxon>Pentapetalae</taxon>
        <taxon>asterids</taxon>
        <taxon>campanulids</taxon>
        <taxon>Asterales</taxon>
        <taxon>Asteraceae</taxon>
        <taxon>Carduoideae</taxon>
        <taxon>Cardueae</taxon>
        <taxon>Carduinae</taxon>
        <taxon>Cynara</taxon>
    </lineage>
</organism>
<dbReference type="InterPro" id="IPR032675">
    <property type="entry name" value="LRR_dom_sf"/>
</dbReference>
<feature type="domain" description="RecF/RecN/SMC N-terminal" evidence="14">
    <location>
        <begin position="85"/>
        <end position="1150"/>
    </location>
</feature>
<keyword evidence="8 12" id="KW-0175">Coiled coil</keyword>
<dbReference type="PANTHER" id="PTHR19306">
    <property type="entry name" value="STRUCTURAL MAINTENANCE OF CHROMOSOMES 5,6 SMC5, SMC6"/>
    <property type="match status" value="1"/>
</dbReference>
<reference evidence="15 16" key="1">
    <citation type="journal article" date="2016" name="Sci. Rep.">
        <title>The genome sequence of the outbreeding globe artichoke constructed de novo incorporating a phase-aware low-pass sequencing strategy of F1 progeny.</title>
        <authorList>
            <person name="Scaglione D."/>
            <person name="Reyes-Chin-Wo S."/>
            <person name="Acquadro A."/>
            <person name="Froenicke L."/>
            <person name="Portis E."/>
            <person name="Beitel C."/>
            <person name="Tirone M."/>
            <person name="Mauro R."/>
            <person name="Lo Monaco A."/>
            <person name="Mauromicale G."/>
            <person name="Faccioli P."/>
            <person name="Cattivelli L."/>
            <person name="Rieseberg L."/>
            <person name="Michelmore R."/>
            <person name="Lanteri S."/>
        </authorList>
    </citation>
    <scope>NUCLEOTIDE SEQUENCE [LARGE SCALE GENOMIC DNA]</scope>
    <source>
        <strain evidence="15">2C</strain>
    </source>
</reference>
<keyword evidence="11" id="KW-0539">Nucleus</keyword>
<evidence type="ECO:0000256" key="5">
    <source>
        <dbReference type="ARBA" id="ARBA00022741"/>
    </source>
</evidence>
<dbReference type="SUPFAM" id="SSF52047">
    <property type="entry name" value="RNI-like"/>
    <property type="match status" value="2"/>
</dbReference>
<dbReference type="InterPro" id="IPR006553">
    <property type="entry name" value="Leu-rich_rpt_Cys-con_subtyp"/>
</dbReference>
<dbReference type="Proteomes" id="UP000243975">
    <property type="component" value="Unassembled WGS sequence"/>
</dbReference>
<comment type="subcellular location">
    <subcellularLocation>
        <location evidence="2">Chromosome</location>
    </subcellularLocation>
    <subcellularLocation>
        <location evidence="1">Nucleus</location>
    </subcellularLocation>
</comment>
<dbReference type="GO" id="GO:0051276">
    <property type="term" value="P:chromosome organization"/>
    <property type="evidence" value="ECO:0007669"/>
    <property type="project" value="UniProtKB-ARBA"/>
</dbReference>
<comment type="caution">
    <text evidence="15">The sequence shown here is derived from an EMBL/GenBank/DDBJ whole genome shotgun (WGS) entry which is preliminary data.</text>
</comment>
<dbReference type="GO" id="GO:0000724">
    <property type="term" value="P:double-strand break repair via homologous recombination"/>
    <property type="evidence" value="ECO:0007669"/>
    <property type="project" value="TreeGrafter"/>
</dbReference>
<evidence type="ECO:0000256" key="3">
    <source>
        <dbReference type="ARBA" id="ARBA00006793"/>
    </source>
</evidence>
<evidence type="ECO:0000256" key="8">
    <source>
        <dbReference type="ARBA" id="ARBA00023054"/>
    </source>
</evidence>
<feature type="compositionally biased region" description="Basic and acidic residues" evidence="13">
    <location>
        <begin position="1659"/>
        <end position="1671"/>
    </location>
</feature>
<keyword evidence="7" id="KW-0067">ATP-binding</keyword>
<dbReference type="GO" id="GO:0035861">
    <property type="term" value="C:site of double-strand break"/>
    <property type="evidence" value="ECO:0007669"/>
    <property type="project" value="TreeGrafter"/>
</dbReference>
<protein>
    <submittedName>
        <fullName evidence="15">Leucine-rich repeat, cysteine-containing subtype</fullName>
    </submittedName>
</protein>
<sequence>MVALFSRQYFPQSHTPHILLGTEKKKKKGRPIIASSSSSPLKPINKYTSPYCSLVYTFLLLHKTLKMADARVFNAPDRALQAGVITKVRLENFMCHSHMEIDLGDRVNFITGQNGSGKSAILTALCIAFGCRAKSTDRATTLKEFIKTGCSYALVHLEIKNQGEDAFKHDAYGDVIILERRITESTSTSVLKDHQGKKVATRREEIRELVEHFNIDVENPCVVMSQDKSREFLHSGNDKDKFKFFFKATLLSQVDDLLKSVKDNLDKANGEVLELERSIAPVEKELNELQGKIKSMEHIEEISQQVQLLTKKCAWSLVYDIDKQMHEETARIRKLEERIPQCQARIDQKIVREFICFLWDFWFIAKVEELQDRLNKKKAQSAIMMENTSKARKRKNELEEKLSLATKERIELEQEYGRRSDNIGKMAKRIKLLEQQISDVNEQHMKDTQAEEFEMEKKLKEFQDEINVADLEFQRCLVFHKLKKIEDDLSESLGIARDELRMITSEETCALCLYCSDFWVSVGHLLTRFPKILTSSLSRAKETEKEEEAYASKVFLLAFGLFLFPQVTAFGGYKVSNLLQAIERNHHRFKKPPIGPIGAHVALIHGDKWAVAVENAIGKLLNAFIVTNHKDSLLLRSCAREANYHHLQIIIYDFSIPRLQIPNHMLPQTNHPTTISVIQSDTPTVVNVLVDMMYTYSAFDHNKNIMLHPTPDVRHCFDLPGGAERQVLVRDYEMGTTVAFDQRISNLKEVYTTEGHRMFSRGSAQTILPPGKNARTGRLCSSYDDQIKSFEREAIHMQELAQQAQGKKRKKHLMSKNLGLEDLKNSYAAEAITSSVSSVDELQHEVSKVQHDKTEGEILLEKIQERLKEAEAKANELKVSFEELRESAKADINALEEATRQLTQIEEDLRSAEAEKRHYEGLMVQKVHQRIEDAKQQFQDLENERKVSYEKASIICPESEIEGLGGCGETSSEQFQAHLKRLKLRLEQESQRHQESIDELRMLYDEKERKIKKQRQTYKAFREKLCTIHVALDKRWSKFQRNATLLKRQLTWQYEPPTYFIWQVKMPQDSSTSNVRDTRGLSGGERSFSTLCFALALHEMTEAPFRAMDEFDVFMDAVSRKISLDTILEFALAQGSQWIFITPHDIRFKDDELIKGINRPSIRNRFSMSSCSVENQNPNHSSPLNWLKNKKAALDHVVFSTIRRRSLYRKPPSTPKSPRLPADHLTGLVSPTYQQTHHNEPLLSDSPQILTSHDFISLLSDETLLQILSRLPQESTSLVSKSWLNLQGRLVRSLRVFDWSFLTSGRMFLRFPNLIDVDLLHASLVSSSRTKIWGLSFPHLFGPFSVDSDIFLSENHTLLPVDQVDFGLKALASVYPNLQRLVVVNCSEIGLLDVAEGCQTLQELVLHRCHDQVLRGIAAFRNLQILKLIGSVDGFYCSLVSDIGLTILAQGCKRLVKLELRGCEGSYDGIQAIGQCCHMLEELTFCDHRMDDGWLSALSYCKNLKILRLVSCKRIDQSPGLDEHLGCCRMLEILHLERCQLKEKQSLRALFLVSQSVRELVVKNCWGLKDGMFLNANLCRRLKMVSLEGCLRLTTEGLESVLVSLKELESLRVISCNNIKEDEVSPALSTLFSGLKNLKWTPDNTSLLSTNLSGSGMGKRGDGENNPRTTRDGLPLDWPSK</sequence>
<dbReference type="PANTHER" id="PTHR19306:SF6">
    <property type="entry name" value="STRUCTURAL MAINTENANCE OF CHROMOSOMES PROTEIN 6"/>
    <property type="match status" value="1"/>
</dbReference>
<evidence type="ECO:0000313" key="15">
    <source>
        <dbReference type="EMBL" id="KVI07587.1"/>
    </source>
</evidence>
<keyword evidence="16" id="KW-1185">Reference proteome</keyword>
<dbReference type="STRING" id="59895.A0A103YEF0"/>
<evidence type="ECO:0000256" key="10">
    <source>
        <dbReference type="ARBA" id="ARBA00023204"/>
    </source>
</evidence>
<evidence type="ECO:0000256" key="4">
    <source>
        <dbReference type="ARBA" id="ARBA00022454"/>
    </source>
</evidence>
<evidence type="ECO:0000313" key="16">
    <source>
        <dbReference type="Proteomes" id="UP000243975"/>
    </source>
</evidence>
<keyword evidence="5" id="KW-0547">Nucleotide-binding</keyword>
<dbReference type="GO" id="GO:0005634">
    <property type="term" value="C:nucleus"/>
    <property type="evidence" value="ECO:0007669"/>
    <property type="project" value="UniProtKB-SubCell"/>
</dbReference>
<dbReference type="OMA" id="AIMMENT"/>
<feature type="coiled-coil region" evidence="12">
    <location>
        <begin position="325"/>
        <end position="465"/>
    </location>
</feature>
<feature type="coiled-coil region" evidence="12">
    <location>
        <begin position="853"/>
        <end position="1024"/>
    </location>
</feature>
<dbReference type="SMART" id="SM00367">
    <property type="entry name" value="LRR_CC"/>
    <property type="match status" value="5"/>
</dbReference>
<dbReference type="GO" id="GO:0003684">
    <property type="term" value="F:damaged DNA binding"/>
    <property type="evidence" value="ECO:0007669"/>
    <property type="project" value="TreeGrafter"/>
</dbReference>
<dbReference type="Gene3D" id="3.40.50.300">
    <property type="entry name" value="P-loop containing nucleotide triphosphate hydrolases"/>
    <property type="match status" value="2"/>
</dbReference>
<dbReference type="Gramene" id="KVI07587">
    <property type="protein sequence ID" value="KVI07587"/>
    <property type="gene ID" value="Ccrd_014051"/>
</dbReference>
<keyword evidence="9" id="KW-0233">DNA recombination</keyword>
<dbReference type="Gene3D" id="3.80.10.10">
    <property type="entry name" value="Ribonuclease Inhibitor"/>
    <property type="match status" value="1"/>
</dbReference>
<keyword evidence="6" id="KW-0227">DNA damage</keyword>
<feature type="coiled-coil region" evidence="12">
    <location>
        <begin position="251"/>
        <end position="292"/>
    </location>
</feature>
<accession>A0A103YEF0</accession>
<dbReference type="Pfam" id="PF02463">
    <property type="entry name" value="SMC_N"/>
    <property type="match status" value="1"/>
</dbReference>
<dbReference type="SUPFAM" id="SSF52540">
    <property type="entry name" value="P-loop containing nucleoside triphosphate hydrolases"/>
    <property type="match status" value="2"/>
</dbReference>
<keyword evidence="4" id="KW-0158">Chromosome</keyword>
<evidence type="ECO:0000259" key="14">
    <source>
        <dbReference type="Pfam" id="PF02463"/>
    </source>
</evidence>
<evidence type="ECO:0000256" key="11">
    <source>
        <dbReference type="ARBA" id="ARBA00023242"/>
    </source>
</evidence>
<proteinExistence type="inferred from homology"/>
<evidence type="ECO:0000256" key="7">
    <source>
        <dbReference type="ARBA" id="ARBA00022840"/>
    </source>
</evidence>
<dbReference type="GO" id="GO:0005524">
    <property type="term" value="F:ATP binding"/>
    <property type="evidence" value="ECO:0007669"/>
    <property type="project" value="UniProtKB-KW"/>
</dbReference>
<feature type="region of interest" description="Disordered" evidence="13">
    <location>
        <begin position="1649"/>
        <end position="1681"/>
    </location>
</feature>
<comment type="similarity">
    <text evidence="3">Belongs to the SMC family. SMC6 subfamily.</text>
</comment>
<dbReference type="EMBL" id="LEKV01001501">
    <property type="protein sequence ID" value="KVI07587.1"/>
    <property type="molecule type" value="Genomic_DNA"/>
</dbReference>
<evidence type="ECO:0000256" key="2">
    <source>
        <dbReference type="ARBA" id="ARBA00004286"/>
    </source>
</evidence>
<evidence type="ECO:0000256" key="13">
    <source>
        <dbReference type="SAM" id="MobiDB-lite"/>
    </source>
</evidence>
<name>A0A103YEF0_CYNCS</name>
<dbReference type="FunFam" id="3.80.10.10:FF:002340">
    <property type="entry name" value="Uncharacterized protein"/>
    <property type="match status" value="1"/>
</dbReference>
<evidence type="ECO:0000256" key="1">
    <source>
        <dbReference type="ARBA" id="ARBA00004123"/>
    </source>
</evidence>
<evidence type="ECO:0000256" key="6">
    <source>
        <dbReference type="ARBA" id="ARBA00022763"/>
    </source>
</evidence>
<dbReference type="InterPro" id="IPR027417">
    <property type="entry name" value="P-loop_NTPase"/>
</dbReference>
<dbReference type="GO" id="GO:0003697">
    <property type="term" value="F:single-stranded DNA binding"/>
    <property type="evidence" value="ECO:0007669"/>
    <property type="project" value="TreeGrafter"/>
</dbReference>